<feature type="non-terminal residue" evidence="3">
    <location>
        <position position="206"/>
    </location>
</feature>
<gene>
    <name evidence="3" type="ORF">SCF082_LOCUS5498</name>
</gene>
<proteinExistence type="predicted"/>
<evidence type="ECO:0000313" key="3">
    <source>
        <dbReference type="EMBL" id="CAK8998127.1"/>
    </source>
</evidence>
<evidence type="ECO:0000313" key="4">
    <source>
        <dbReference type="Proteomes" id="UP001642464"/>
    </source>
</evidence>
<evidence type="ECO:0000256" key="1">
    <source>
        <dbReference type="SAM" id="Coils"/>
    </source>
</evidence>
<feature type="region of interest" description="Disordered" evidence="2">
    <location>
        <begin position="187"/>
        <end position="206"/>
    </location>
</feature>
<dbReference type="Proteomes" id="UP001642464">
    <property type="component" value="Unassembled WGS sequence"/>
</dbReference>
<feature type="coiled-coil region" evidence="1">
    <location>
        <begin position="47"/>
        <end position="74"/>
    </location>
</feature>
<feature type="region of interest" description="Disordered" evidence="2">
    <location>
        <begin position="1"/>
        <end position="43"/>
    </location>
</feature>
<keyword evidence="4" id="KW-1185">Reference proteome</keyword>
<sequence>MDRVVSPDQMDPLDSADECDGKDPSSRPFNETTTLTEGPPGSASVDLVRAVDVAKELKEQVAELQDMKQLLLRFQACLEGMEGGLSSQSFTMQGELRKEQLVLRLALEQLARRLALEQLAVALLDGGATNGLRRARPHEMNRLVPVTVELASGSTTLFRVKEHSTLLTKEQVEVIVPLHRLVKLGLPREAPDDEEDRELDGEDGDP</sequence>
<accession>A0ABP0I6B7</accession>
<protein>
    <submittedName>
        <fullName evidence="3">Uncharacterized protein</fullName>
    </submittedName>
</protein>
<evidence type="ECO:0000256" key="2">
    <source>
        <dbReference type="SAM" id="MobiDB-lite"/>
    </source>
</evidence>
<organism evidence="3 4">
    <name type="scientific">Durusdinium trenchii</name>
    <dbReference type="NCBI Taxonomy" id="1381693"/>
    <lineage>
        <taxon>Eukaryota</taxon>
        <taxon>Sar</taxon>
        <taxon>Alveolata</taxon>
        <taxon>Dinophyceae</taxon>
        <taxon>Suessiales</taxon>
        <taxon>Symbiodiniaceae</taxon>
        <taxon>Durusdinium</taxon>
    </lineage>
</organism>
<keyword evidence="1" id="KW-0175">Coiled coil</keyword>
<name>A0ABP0I6B7_9DINO</name>
<feature type="compositionally biased region" description="Polar residues" evidence="2">
    <location>
        <begin position="27"/>
        <end position="36"/>
    </location>
</feature>
<reference evidence="3 4" key="1">
    <citation type="submission" date="2024-02" db="EMBL/GenBank/DDBJ databases">
        <authorList>
            <person name="Chen Y."/>
            <person name="Shah S."/>
            <person name="Dougan E. K."/>
            <person name="Thang M."/>
            <person name="Chan C."/>
        </authorList>
    </citation>
    <scope>NUCLEOTIDE SEQUENCE [LARGE SCALE GENOMIC DNA]</scope>
</reference>
<feature type="compositionally biased region" description="Acidic residues" evidence="2">
    <location>
        <begin position="191"/>
        <end position="206"/>
    </location>
</feature>
<dbReference type="EMBL" id="CAXAMM010003002">
    <property type="protein sequence ID" value="CAK8998127.1"/>
    <property type="molecule type" value="Genomic_DNA"/>
</dbReference>
<comment type="caution">
    <text evidence="3">The sequence shown here is derived from an EMBL/GenBank/DDBJ whole genome shotgun (WGS) entry which is preliminary data.</text>
</comment>